<dbReference type="GeneID" id="83200522"/>
<keyword evidence="2" id="KW-0812">Transmembrane</keyword>
<dbReference type="RefSeq" id="XP_058332222.1">
    <property type="nucleotide sequence ID" value="XM_058473219.1"/>
</dbReference>
<feature type="compositionally biased region" description="Basic residues" evidence="1">
    <location>
        <begin position="153"/>
        <end position="162"/>
    </location>
</feature>
<keyword evidence="2" id="KW-1133">Transmembrane helix</keyword>
<organism evidence="3 4">
    <name type="scientific">Penicillium chermesinum</name>
    <dbReference type="NCBI Taxonomy" id="63820"/>
    <lineage>
        <taxon>Eukaryota</taxon>
        <taxon>Fungi</taxon>
        <taxon>Dikarya</taxon>
        <taxon>Ascomycota</taxon>
        <taxon>Pezizomycotina</taxon>
        <taxon>Eurotiomycetes</taxon>
        <taxon>Eurotiomycetidae</taxon>
        <taxon>Eurotiales</taxon>
        <taxon>Aspergillaceae</taxon>
        <taxon>Penicillium</taxon>
    </lineage>
</organism>
<dbReference type="AlphaFoldDB" id="A0A9W9TSP9"/>
<evidence type="ECO:0000313" key="3">
    <source>
        <dbReference type="EMBL" id="KAJ5239303.1"/>
    </source>
</evidence>
<protein>
    <submittedName>
        <fullName evidence="3">Uncharacterized protein</fullName>
    </submittedName>
</protein>
<reference evidence="3" key="1">
    <citation type="submission" date="2022-11" db="EMBL/GenBank/DDBJ databases">
        <authorList>
            <person name="Petersen C."/>
        </authorList>
    </citation>
    <scope>NUCLEOTIDE SEQUENCE</scope>
    <source>
        <strain evidence="3">IBT 19713</strain>
    </source>
</reference>
<evidence type="ECO:0000256" key="1">
    <source>
        <dbReference type="SAM" id="MobiDB-lite"/>
    </source>
</evidence>
<dbReference type="EMBL" id="JAPQKS010000003">
    <property type="protein sequence ID" value="KAJ5239303.1"/>
    <property type="molecule type" value="Genomic_DNA"/>
</dbReference>
<sequence length="162" mass="17633">MAINPDDVNYTPPSSVGREIGIMFAFIGAFLVTVVLYGLAWRIHQNRTHKEDIAHRKAFLSRIAPTANSSLDFDSSLGTTATVTAGSHNSYTAVPVSFQRARAHEVVFDRYGSVGNRAELPVHSREVSDADKERIRQNVSVSELPGARSSKPTGKRPAGRGI</sequence>
<evidence type="ECO:0000256" key="2">
    <source>
        <dbReference type="SAM" id="Phobius"/>
    </source>
</evidence>
<dbReference type="OrthoDB" id="3436553at2759"/>
<comment type="caution">
    <text evidence="3">The sequence shown here is derived from an EMBL/GenBank/DDBJ whole genome shotgun (WGS) entry which is preliminary data.</text>
</comment>
<keyword evidence="2" id="KW-0472">Membrane</keyword>
<name>A0A9W9TSP9_9EURO</name>
<gene>
    <name evidence="3" type="ORF">N7468_003922</name>
</gene>
<feature type="region of interest" description="Disordered" evidence="1">
    <location>
        <begin position="122"/>
        <end position="162"/>
    </location>
</feature>
<proteinExistence type="predicted"/>
<reference evidence="3" key="2">
    <citation type="journal article" date="2023" name="IMA Fungus">
        <title>Comparative genomic study of the Penicillium genus elucidates a diverse pangenome and 15 lateral gene transfer events.</title>
        <authorList>
            <person name="Petersen C."/>
            <person name="Sorensen T."/>
            <person name="Nielsen M.R."/>
            <person name="Sondergaard T.E."/>
            <person name="Sorensen J.L."/>
            <person name="Fitzpatrick D.A."/>
            <person name="Frisvad J.C."/>
            <person name="Nielsen K.L."/>
        </authorList>
    </citation>
    <scope>NUCLEOTIDE SEQUENCE</scope>
    <source>
        <strain evidence="3">IBT 19713</strain>
    </source>
</reference>
<evidence type="ECO:0000313" key="4">
    <source>
        <dbReference type="Proteomes" id="UP001150941"/>
    </source>
</evidence>
<keyword evidence="4" id="KW-1185">Reference proteome</keyword>
<accession>A0A9W9TSP9</accession>
<feature type="transmembrane region" description="Helical" evidence="2">
    <location>
        <begin position="20"/>
        <end position="40"/>
    </location>
</feature>
<feature type="compositionally biased region" description="Basic and acidic residues" evidence="1">
    <location>
        <begin position="122"/>
        <end position="136"/>
    </location>
</feature>
<dbReference type="Proteomes" id="UP001150941">
    <property type="component" value="Unassembled WGS sequence"/>
</dbReference>